<dbReference type="Proteomes" id="UP001642502">
    <property type="component" value="Unassembled WGS sequence"/>
</dbReference>
<dbReference type="PANTHER" id="PTHR45763">
    <property type="entry name" value="HYDROLASE, ALPHA/BETA FOLD FAMILY PROTEIN, EXPRESSED-RELATED"/>
    <property type="match status" value="1"/>
</dbReference>
<evidence type="ECO:0008006" key="4">
    <source>
        <dbReference type="Google" id="ProtNLM"/>
    </source>
</evidence>
<dbReference type="SUPFAM" id="SSF53474">
    <property type="entry name" value="alpha/beta-Hydrolases"/>
    <property type="match status" value="1"/>
</dbReference>
<dbReference type="Gene3D" id="3.40.50.1820">
    <property type="entry name" value="alpha/beta hydrolase"/>
    <property type="match status" value="1"/>
</dbReference>
<gene>
    <name evidence="2" type="ORF">SEPCBS119000_006380</name>
</gene>
<organism evidence="2 3">
    <name type="scientific">Sporothrix epigloea</name>
    <dbReference type="NCBI Taxonomy" id="1892477"/>
    <lineage>
        <taxon>Eukaryota</taxon>
        <taxon>Fungi</taxon>
        <taxon>Dikarya</taxon>
        <taxon>Ascomycota</taxon>
        <taxon>Pezizomycotina</taxon>
        <taxon>Sordariomycetes</taxon>
        <taxon>Sordariomycetidae</taxon>
        <taxon>Ophiostomatales</taxon>
        <taxon>Ophiostomataceae</taxon>
        <taxon>Sporothrix</taxon>
    </lineage>
</organism>
<name>A0ABP0E408_9PEZI</name>
<sequence>MSSSSSSDPAVQRDSQSLTLSDGRKLGFAEYGVPDGHPVIYLHGFPSNRLEGVAFDKAAKKHKIRLLSLDRPGYGLSTLQPGRQMLDWPDDVLAFAKAQSISTFGVLGASGGGPYVLACARKLPPTALTHVGIACGSGDFSPASRQAGVIPRRSLWTEFMVKRWPWGFRCILGGIVGLAHWIVRTKVVTRWIDSWLVKMDEQAAKRQAEAQAADKKDAVPADASALKRSEGSVDSFERASDASASVESLSTIATKSEPSAAVDADNGTPKRTIPERREAMLRGLFDTFAQGYQGTLEDARVLASDYGFQYEDIQFDPVMFWHGDKDVNTPLPWIKLIADRLPHATLKVYPGKTHYSLTEEMDEMIAHFSTETAAKEEAIVAA</sequence>
<feature type="region of interest" description="Disordered" evidence="1">
    <location>
        <begin position="210"/>
        <end position="232"/>
    </location>
</feature>
<reference evidence="2 3" key="1">
    <citation type="submission" date="2024-01" db="EMBL/GenBank/DDBJ databases">
        <authorList>
            <person name="Allen C."/>
            <person name="Tagirdzhanova G."/>
        </authorList>
    </citation>
    <scope>NUCLEOTIDE SEQUENCE [LARGE SCALE GENOMIC DNA]</scope>
    <source>
        <strain evidence="2 3">CBS 119000</strain>
    </source>
</reference>
<accession>A0ABP0E408</accession>
<protein>
    <recommendedName>
        <fullName evidence="4">AB hydrolase-1 domain-containing protein</fullName>
    </recommendedName>
</protein>
<proteinExistence type="predicted"/>
<evidence type="ECO:0000313" key="3">
    <source>
        <dbReference type="Proteomes" id="UP001642502"/>
    </source>
</evidence>
<comment type="caution">
    <text evidence="2">The sequence shown here is derived from an EMBL/GenBank/DDBJ whole genome shotgun (WGS) entry which is preliminary data.</text>
</comment>
<dbReference type="InterPro" id="IPR029058">
    <property type="entry name" value="AB_hydrolase_fold"/>
</dbReference>
<dbReference type="PANTHER" id="PTHR45763:SF46">
    <property type="entry name" value="AB HYDROLASE-1 DOMAIN-CONTAINING PROTEIN"/>
    <property type="match status" value="1"/>
</dbReference>
<evidence type="ECO:0000256" key="1">
    <source>
        <dbReference type="SAM" id="MobiDB-lite"/>
    </source>
</evidence>
<dbReference type="EMBL" id="CAWUON010000162">
    <property type="protein sequence ID" value="CAK7274844.1"/>
    <property type="molecule type" value="Genomic_DNA"/>
</dbReference>
<keyword evidence="3" id="KW-1185">Reference proteome</keyword>
<evidence type="ECO:0000313" key="2">
    <source>
        <dbReference type="EMBL" id="CAK7274844.1"/>
    </source>
</evidence>